<dbReference type="EMBL" id="KI392532">
    <property type="protein sequence ID" value="ERN14634.1"/>
    <property type="molecule type" value="Genomic_DNA"/>
</dbReference>
<dbReference type="Pfam" id="PF13414">
    <property type="entry name" value="TPR_11"/>
    <property type="match status" value="1"/>
</dbReference>
<accession>U5CWW2</accession>
<dbReference type="Gramene" id="ERN14634">
    <property type="protein sequence ID" value="ERN14634"/>
    <property type="gene ID" value="AMTR_s00038p00191060"/>
</dbReference>
<dbReference type="Proteomes" id="UP000017836">
    <property type="component" value="Unassembled WGS sequence"/>
</dbReference>
<dbReference type="SUPFAM" id="SSF48452">
    <property type="entry name" value="TPR-like"/>
    <property type="match status" value="1"/>
</dbReference>
<reference evidence="4" key="1">
    <citation type="journal article" date="2013" name="Science">
        <title>The Amborella genome and the evolution of flowering plants.</title>
        <authorList>
            <consortium name="Amborella Genome Project"/>
        </authorList>
    </citation>
    <scope>NUCLEOTIDE SEQUENCE [LARGE SCALE GENOMIC DNA]</scope>
</reference>
<dbReference type="Gene3D" id="3.90.1300.10">
    <property type="entry name" value="Amidase signature (AS) domain"/>
    <property type="match status" value="1"/>
</dbReference>
<proteinExistence type="predicted"/>
<dbReference type="STRING" id="13333.U5CWW2"/>
<keyword evidence="1" id="KW-0802">TPR repeat</keyword>
<protein>
    <recommendedName>
        <fullName evidence="2">Amidase domain-containing protein</fullName>
    </recommendedName>
</protein>
<evidence type="ECO:0000313" key="4">
    <source>
        <dbReference type="Proteomes" id="UP000017836"/>
    </source>
</evidence>
<dbReference type="Gene3D" id="1.25.40.10">
    <property type="entry name" value="Tetratricopeptide repeat domain"/>
    <property type="match status" value="1"/>
</dbReference>
<dbReference type="OMA" id="CEGNIAF"/>
<feature type="domain" description="Amidase" evidence="2">
    <location>
        <begin position="27"/>
        <end position="135"/>
    </location>
</feature>
<evidence type="ECO:0000256" key="1">
    <source>
        <dbReference type="PROSITE-ProRule" id="PRU00339"/>
    </source>
</evidence>
<dbReference type="HOGENOM" id="CLU_961679_0_0_1"/>
<dbReference type="PANTHER" id="PTHR46310">
    <property type="entry name" value="AMIDASE 1"/>
    <property type="match status" value="1"/>
</dbReference>
<sequence>MRLLHRYEFKTNHEDWFKSVKPSLSSNISARVLAALNTTNENVKTCYTVRTQMRAAMSNLLKEDGILVIPTTPDPPLMLKSKRTSCDELENRAFILLSIAGMSGCCQATIPLGKHDGCPISLSFIASYGGDRFLLGTLLDLYSSLQKHASIISDMQPLSDSEGDMETAELFKEKGNAAFKRKQWNKAVNFYTEAIKINGESATFYSNRAAAYLELGCFQQAEADCNQAILLDKKNVKAYLRRGTARENLLSYKEAAQDFRHALVLEPQNKAALQAEKRLKKKVTG</sequence>
<feature type="repeat" description="TPR" evidence="1">
    <location>
        <begin position="168"/>
        <end position="201"/>
    </location>
</feature>
<evidence type="ECO:0000259" key="2">
    <source>
        <dbReference type="Pfam" id="PF01425"/>
    </source>
</evidence>
<name>U5CWW2_AMBTC</name>
<dbReference type="InterPro" id="IPR011990">
    <property type="entry name" value="TPR-like_helical_dom_sf"/>
</dbReference>
<organism evidence="3 4">
    <name type="scientific">Amborella trichopoda</name>
    <dbReference type="NCBI Taxonomy" id="13333"/>
    <lineage>
        <taxon>Eukaryota</taxon>
        <taxon>Viridiplantae</taxon>
        <taxon>Streptophyta</taxon>
        <taxon>Embryophyta</taxon>
        <taxon>Tracheophyta</taxon>
        <taxon>Spermatophyta</taxon>
        <taxon>Magnoliopsida</taxon>
        <taxon>Amborellales</taxon>
        <taxon>Amborellaceae</taxon>
        <taxon>Amborella</taxon>
    </lineage>
</organism>
<dbReference type="eggNOG" id="KOG1211">
    <property type="taxonomic scope" value="Eukaryota"/>
</dbReference>
<dbReference type="InterPro" id="IPR036928">
    <property type="entry name" value="AS_sf"/>
</dbReference>
<dbReference type="SMART" id="SM00028">
    <property type="entry name" value="TPR"/>
    <property type="match status" value="3"/>
</dbReference>
<dbReference type="InterPro" id="IPR019734">
    <property type="entry name" value="TPR_rpt"/>
</dbReference>
<dbReference type="eggNOG" id="KOG1124">
    <property type="taxonomic scope" value="Eukaryota"/>
</dbReference>
<gene>
    <name evidence="3" type="ORF">AMTR_s00038p00191060</name>
</gene>
<dbReference type="Pfam" id="PF01425">
    <property type="entry name" value="Amidase"/>
    <property type="match status" value="1"/>
</dbReference>
<dbReference type="PROSITE" id="PS50005">
    <property type="entry name" value="TPR"/>
    <property type="match status" value="2"/>
</dbReference>
<keyword evidence="4" id="KW-1185">Reference proteome</keyword>
<evidence type="ECO:0000313" key="3">
    <source>
        <dbReference type="EMBL" id="ERN14634.1"/>
    </source>
</evidence>
<dbReference type="PANTHER" id="PTHR46310:SF4">
    <property type="entry name" value="OUTER ENVELOPE PROTEIN 64, MITOCHONDRIAL"/>
    <property type="match status" value="1"/>
</dbReference>
<feature type="repeat" description="TPR" evidence="1">
    <location>
        <begin position="236"/>
        <end position="269"/>
    </location>
</feature>
<dbReference type="SUPFAM" id="SSF75304">
    <property type="entry name" value="Amidase signature (AS) enzymes"/>
    <property type="match status" value="1"/>
</dbReference>
<dbReference type="InterPro" id="IPR023631">
    <property type="entry name" value="Amidase_dom"/>
</dbReference>
<dbReference type="AlphaFoldDB" id="U5CWW2"/>